<accession>A0A5N7D9V4</accession>
<gene>
    <name evidence="1" type="ORF">BDV37DRAFT_251327</name>
</gene>
<dbReference type="GeneID" id="43666980"/>
<dbReference type="EMBL" id="ML736781">
    <property type="protein sequence ID" value="KAE8403009.1"/>
    <property type="molecule type" value="Genomic_DNA"/>
</dbReference>
<reference evidence="1 2" key="1">
    <citation type="submission" date="2019-04" db="EMBL/GenBank/DDBJ databases">
        <authorList>
            <consortium name="DOE Joint Genome Institute"/>
            <person name="Mondo S."/>
            <person name="Kjaerbolling I."/>
            <person name="Vesth T."/>
            <person name="Frisvad J.C."/>
            <person name="Nybo J.L."/>
            <person name="Theobald S."/>
            <person name="Kildgaard S."/>
            <person name="Isbrandt T."/>
            <person name="Kuo A."/>
            <person name="Sato A."/>
            <person name="Lyhne E.K."/>
            <person name="Kogle M.E."/>
            <person name="Wiebenga A."/>
            <person name="Kun R.S."/>
            <person name="Lubbers R.J."/>
            <person name="Makela M.R."/>
            <person name="Barry K."/>
            <person name="Chovatia M."/>
            <person name="Clum A."/>
            <person name="Daum C."/>
            <person name="Haridas S."/>
            <person name="He G."/>
            <person name="LaButti K."/>
            <person name="Lipzen A."/>
            <person name="Riley R."/>
            <person name="Salamov A."/>
            <person name="Simmons B.A."/>
            <person name="Magnuson J.K."/>
            <person name="Henrissat B."/>
            <person name="Mortensen U.H."/>
            <person name="Larsen T.O."/>
            <person name="Devries R.P."/>
            <person name="Grigoriev I.V."/>
            <person name="Machida M."/>
            <person name="Baker S.E."/>
            <person name="Andersen M.R."/>
            <person name="Cantor M.N."/>
            <person name="Hua S.X."/>
        </authorList>
    </citation>
    <scope>NUCLEOTIDE SEQUENCE [LARGE SCALE GENOMIC DNA]</scope>
    <source>
        <strain evidence="1 2">CBS 119388</strain>
    </source>
</reference>
<evidence type="ECO:0000313" key="1">
    <source>
        <dbReference type="EMBL" id="KAE8403009.1"/>
    </source>
</evidence>
<dbReference type="RefSeq" id="XP_031940328.1">
    <property type="nucleotide sequence ID" value="XM_032082289.1"/>
</dbReference>
<name>A0A5N7D9V4_9EURO</name>
<protein>
    <submittedName>
        <fullName evidence="1">Uncharacterized protein</fullName>
    </submittedName>
</protein>
<proteinExistence type="predicted"/>
<dbReference type="AlphaFoldDB" id="A0A5N7D9V4"/>
<evidence type="ECO:0000313" key="2">
    <source>
        <dbReference type="Proteomes" id="UP000325579"/>
    </source>
</evidence>
<dbReference type="Proteomes" id="UP000325579">
    <property type="component" value="Unassembled WGS sequence"/>
</dbReference>
<organism evidence="1 2">
    <name type="scientific">Aspergillus pseudonomiae</name>
    <dbReference type="NCBI Taxonomy" id="1506151"/>
    <lineage>
        <taxon>Eukaryota</taxon>
        <taxon>Fungi</taxon>
        <taxon>Dikarya</taxon>
        <taxon>Ascomycota</taxon>
        <taxon>Pezizomycotina</taxon>
        <taxon>Eurotiomycetes</taxon>
        <taxon>Eurotiomycetidae</taxon>
        <taxon>Eurotiales</taxon>
        <taxon>Aspergillaceae</taxon>
        <taxon>Aspergillus</taxon>
        <taxon>Aspergillus subgen. Circumdati</taxon>
    </lineage>
</organism>
<keyword evidence="2" id="KW-1185">Reference proteome</keyword>
<sequence length="75" mass="8832">MPQSYVNIKAGTSSLKKQRIDEDLVVTPRRDLEYWVFFCRFAIYLDIAMRDDDILVGFRYESFTLAIGECPANYR</sequence>